<dbReference type="InterPro" id="IPR036188">
    <property type="entry name" value="FAD/NAD-bd_sf"/>
</dbReference>
<feature type="domain" description="FAD-binding" evidence="1">
    <location>
        <begin position="7"/>
        <end position="343"/>
    </location>
</feature>
<dbReference type="PANTHER" id="PTHR43422">
    <property type="entry name" value="THIAMINE THIAZOLE SYNTHASE"/>
    <property type="match status" value="1"/>
</dbReference>
<comment type="caution">
    <text evidence="2">The sequence shown here is derived from an EMBL/GenBank/DDBJ whole genome shotgun (WGS) entry which is preliminary data.</text>
</comment>
<dbReference type="Gene3D" id="3.50.50.60">
    <property type="entry name" value="FAD/NAD(P)-binding domain"/>
    <property type="match status" value="1"/>
</dbReference>
<sequence length="470" mass="51253">MAEEDHAVVIGGSMAGLLAARALADRFKRVTVVERDQAPARQPAFRRGVPHSRHVHIFWHRGLRALETLLPGACAELLESGARILDAPADVAWHGPFGRFPRIRAARFLSSSRELIDAVVRRRVAAHPGVRLWYGREVVGLHAEHDGRSVRGVEVRNRGAGGGHAGEPLEAGFVIDATGRGSRASEWLRGAGCAVPGKIRYESHFGYASRYYSPPEDIESEWNGLYIQASSQDPHAGAIMPIDGGRWIATLGGVANHAPPSDEDSFLEFARNLGSPAMYEALVCATPLSTPVGFRNMANERYDYSRRARWPAGFAVVGDALCCFNPVYGQGLTTAALSAVELSRVVRAGGPRERRRLSRAIQRAVAAPTAVPWLIATGEDLRYPTTEGPRARFDTKMRQRYVAHVAAAATVDPVVTRAYFRVLAMEERPGALLSPRLLRRVLLPGQQAVERTSSADRDDFCAVAHNRDGA</sequence>
<gene>
    <name evidence="2" type="ORF">G3I59_25125</name>
</gene>
<evidence type="ECO:0000313" key="3">
    <source>
        <dbReference type="Proteomes" id="UP000470404"/>
    </source>
</evidence>
<name>A0ABX0BT31_9PSEU</name>
<protein>
    <recommendedName>
        <fullName evidence="1">FAD-binding domain-containing protein</fullName>
    </recommendedName>
</protein>
<dbReference type="Pfam" id="PF01494">
    <property type="entry name" value="FAD_binding_3"/>
    <property type="match status" value="1"/>
</dbReference>
<evidence type="ECO:0000259" key="1">
    <source>
        <dbReference type="Pfam" id="PF01494"/>
    </source>
</evidence>
<dbReference type="InterPro" id="IPR002938">
    <property type="entry name" value="FAD-bd"/>
</dbReference>
<dbReference type="PANTHER" id="PTHR43422:SF3">
    <property type="entry name" value="THIAMINE THIAZOLE SYNTHASE"/>
    <property type="match status" value="1"/>
</dbReference>
<reference evidence="2 3" key="1">
    <citation type="submission" date="2020-01" db="EMBL/GenBank/DDBJ databases">
        <title>Insect and environment-associated Actinomycetes.</title>
        <authorList>
            <person name="Currrie C."/>
            <person name="Chevrette M."/>
            <person name="Carlson C."/>
            <person name="Stubbendieck R."/>
            <person name="Wendt-Pienkowski E."/>
        </authorList>
    </citation>
    <scope>NUCLEOTIDE SEQUENCE [LARGE SCALE GENOMIC DNA]</scope>
    <source>
        <strain evidence="2 3">SID8386</strain>
    </source>
</reference>
<evidence type="ECO:0000313" key="2">
    <source>
        <dbReference type="EMBL" id="NEC58792.1"/>
    </source>
</evidence>
<organism evidence="2 3">
    <name type="scientific">Amycolatopsis rubida</name>
    <dbReference type="NCBI Taxonomy" id="112413"/>
    <lineage>
        <taxon>Bacteria</taxon>
        <taxon>Bacillati</taxon>
        <taxon>Actinomycetota</taxon>
        <taxon>Actinomycetes</taxon>
        <taxon>Pseudonocardiales</taxon>
        <taxon>Pseudonocardiaceae</taxon>
        <taxon>Amycolatopsis</taxon>
    </lineage>
</organism>
<accession>A0ABX0BT31</accession>
<dbReference type="EMBL" id="JAAGNC010000126">
    <property type="protein sequence ID" value="NEC58792.1"/>
    <property type="molecule type" value="Genomic_DNA"/>
</dbReference>
<proteinExistence type="predicted"/>
<dbReference type="SUPFAM" id="SSF51905">
    <property type="entry name" value="FAD/NAD(P)-binding domain"/>
    <property type="match status" value="1"/>
</dbReference>
<keyword evidence="3" id="KW-1185">Reference proteome</keyword>
<dbReference type="RefSeq" id="WP_157905049.1">
    <property type="nucleotide sequence ID" value="NZ_JAAGNC010000126.1"/>
</dbReference>
<dbReference type="Proteomes" id="UP000470404">
    <property type="component" value="Unassembled WGS sequence"/>
</dbReference>